<dbReference type="GeneID" id="100201907"/>
<reference evidence="4" key="1">
    <citation type="submission" date="2025-08" db="UniProtKB">
        <authorList>
            <consortium name="RefSeq"/>
        </authorList>
    </citation>
    <scope>IDENTIFICATION</scope>
</reference>
<feature type="chain" id="PRO_5045239398" evidence="2">
    <location>
        <begin position="21"/>
        <end position="1470"/>
    </location>
</feature>
<protein>
    <submittedName>
        <fullName evidence="4">Uncharacterized protein LOC100201907 isoform X3</fullName>
    </submittedName>
</protein>
<feature type="region of interest" description="Disordered" evidence="1">
    <location>
        <begin position="310"/>
        <end position="350"/>
    </location>
</feature>
<evidence type="ECO:0000256" key="1">
    <source>
        <dbReference type="SAM" id="MobiDB-lite"/>
    </source>
</evidence>
<keyword evidence="3" id="KW-1185">Reference proteome</keyword>
<dbReference type="RefSeq" id="XP_065649591.1">
    <property type="nucleotide sequence ID" value="XM_065793519.1"/>
</dbReference>
<evidence type="ECO:0000313" key="4">
    <source>
        <dbReference type="RefSeq" id="XP_065649591.1"/>
    </source>
</evidence>
<dbReference type="InterPro" id="IPR013320">
    <property type="entry name" value="ConA-like_dom_sf"/>
</dbReference>
<feature type="signal peptide" evidence="2">
    <location>
        <begin position="1"/>
        <end position="20"/>
    </location>
</feature>
<accession>A0ABM4BKN8</accession>
<dbReference type="Gene3D" id="2.60.120.200">
    <property type="match status" value="2"/>
</dbReference>
<dbReference type="InterPro" id="IPR051005">
    <property type="entry name" value="Pentraxin_domain"/>
</dbReference>
<dbReference type="PANTHER" id="PTHR45869">
    <property type="entry name" value="C-REACTIVE PROTEIN-RELATED"/>
    <property type="match status" value="1"/>
</dbReference>
<dbReference type="Pfam" id="PF13385">
    <property type="entry name" value="Laminin_G_3"/>
    <property type="match status" value="2"/>
</dbReference>
<evidence type="ECO:0000256" key="2">
    <source>
        <dbReference type="SAM" id="SignalP"/>
    </source>
</evidence>
<dbReference type="Proteomes" id="UP001652625">
    <property type="component" value="Chromosome 03"/>
</dbReference>
<name>A0ABM4BKN8_HYDVU</name>
<sequence length="1470" mass="167633">MAACNLLVGLCLFLFSPVLAVSVEKGKQNNLQLLDEINRRQAIPLAVVQVSTLRIFPHQNKKADDEKTATPISDLEKRLQNYSPFIKKQAQQDIRLRELGGKLNITESLYNGSIAFAIDNNKTTAVHNNTIHLLQSVVSSENNKIKTVSLSQVSNKTIEKKNKTITIPIMVLTPDLRNTYTQTNKLYNDQLSQNGSVVVLSEIKNNTKHVATILSNVKNTTNNDSMVLSDIKNDSTNAYKNLSNAEVFNVLENKENLQTKVKTSDLMHSLPSQFTNIYYLNKLDFNNSSNNSKQEVRIKEITEEQGVLVGPLDTLPNYPNGNGPQDKKLKDLGTPGKIGLGNSNTKKEKKLNKEVKVRRKRQLYNFRGPGMHMPWDYAIDSEQFENNGNINEQNNDFFVPTSPKKNIFLKNLYDSSTNVFNNLARDSVARNQWLPNSYFFNSETPKQNYNQLLEHEATLVDKHTSPIIGSFYNTENLMHRTNQPKFHSPLIVDEDASDENEFQGSFQKTYIPDSKFNLGPSTFTNDFSTNINDGPYTTLENYNVRPNPRDQIIETFLNNYDQETKKMADFYKQQAIKNSIDFSRINPESLTDPEVSLNQYRSDQFQDSYFNTKVSHERVYPDATFQDQRRDLLQRRTEKPFELDIRAKLAQPSYFPSYNFPAHYLSNPSINKRTEFLSNPYPYKRTIESIQPSLLSDLRPESILSNNFLPGNVLTSQHAVTLNLAIPTSYEGDFFIGDKQPRNDITNQQGVVMLMVKTPVKEDDENERVLIEHKELTHDGITRLSSNISNDEGDFSINLKKAADFVLTNAVSQGNITVKQRDAIERKLNIILEKRYKNKTRVEMSAMTRENIPRICEDTISDCAQLKIGGVCPFMTTFMKGTCTKTCSDCSPSQGLLYETVRGFITHPNYINEYRTFRGTQRSLIETVSQRKFTIKTLKIPDDPVMYLTFEYTNQDGVIEDSSLNKNNALLEKGASLSPRVLGTCGKAVELNEGSVTWSGEEFKRKPDVAISIAMYVKVKKSGVINWFANGKTGDKKFYAKTKKTVVPAKIWTHVAGTYDSDSGLARIYINGELEQEQTQRKGEKLSKDWLVNGIGTGFGDDSLHYADEVLIYDRALTQSEIKMLFNRCTFNRMILHFGFQKGNKTSISDQSGLDNDAILVGGARQKEDGEKCGYCLDLTNGPDPAMKIEQIAVKKLPRTKISIALWINLNSTNGIHNIFTTESSEGNIGYRLQVVNGRVRWAIGTDTVPVLFDHMTESQVISEALWTHIVATYNNENGIVKIYVHSKEKLKEFVPDERREFLPTNWDNDASIGDRTFRGYIDEFIMYNWDLDSSEALYVRNYCADRPKLVRFTVRVPLTKKTVVPHSIDNNLEIKDKKKLIAYRNEFVNARTLEQPSLKTSKLEQNDDQKNVKYNFFKTLHSKGVSLQNVAALNIVQKKYKKGFIYRNKDMKKKTFLEKKLIELKEKIK</sequence>
<gene>
    <name evidence="4" type="primary">LOC100201907</name>
</gene>
<keyword evidence="2" id="KW-0732">Signal</keyword>
<organism evidence="3 4">
    <name type="scientific">Hydra vulgaris</name>
    <name type="common">Hydra</name>
    <name type="synonym">Hydra attenuata</name>
    <dbReference type="NCBI Taxonomy" id="6087"/>
    <lineage>
        <taxon>Eukaryota</taxon>
        <taxon>Metazoa</taxon>
        <taxon>Cnidaria</taxon>
        <taxon>Hydrozoa</taxon>
        <taxon>Hydroidolina</taxon>
        <taxon>Anthoathecata</taxon>
        <taxon>Aplanulata</taxon>
        <taxon>Hydridae</taxon>
        <taxon>Hydra</taxon>
    </lineage>
</organism>
<dbReference type="SUPFAM" id="SSF49899">
    <property type="entry name" value="Concanavalin A-like lectins/glucanases"/>
    <property type="match status" value="2"/>
</dbReference>
<proteinExistence type="predicted"/>
<dbReference type="PANTHER" id="PTHR45869:SF8">
    <property type="entry name" value="LAMG-LIKE JELLYROLL FOLD DOMAIN-CONTAINING PROTEIN"/>
    <property type="match status" value="1"/>
</dbReference>
<evidence type="ECO:0000313" key="3">
    <source>
        <dbReference type="Proteomes" id="UP001652625"/>
    </source>
</evidence>